<dbReference type="ESTHER" id="solue-q01zm5">
    <property type="family name" value="Bacterial_EstLip_FamX"/>
</dbReference>
<dbReference type="Gene3D" id="3.10.450.590">
    <property type="match status" value="1"/>
</dbReference>
<dbReference type="GO" id="GO:0052689">
    <property type="term" value="F:carboxylic ester hydrolase activity"/>
    <property type="evidence" value="ECO:0007669"/>
    <property type="project" value="TreeGrafter"/>
</dbReference>
<dbReference type="AlphaFoldDB" id="Q01ZM5"/>
<keyword evidence="1" id="KW-0378">Hydrolase</keyword>
<keyword evidence="2" id="KW-0732">Signal</keyword>
<dbReference type="InterPro" id="IPR022742">
    <property type="entry name" value="Hydrolase_4"/>
</dbReference>
<dbReference type="GO" id="GO:0006508">
    <property type="term" value="P:proteolysis"/>
    <property type="evidence" value="ECO:0007669"/>
    <property type="project" value="InterPro"/>
</dbReference>
<dbReference type="OrthoDB" id="9809549at2"/>
<evidence type="ECO:0000259" key="3">
    <source>
        <dbReference type="Pfam" id="PF12146"/>
    </source>
</evidence>
<evidence type="ECO:0000256" key="2">
    <source>
        <dbReference type="SAM" id="SignalP"/>
    </source>
</evidence>
<evidence type="ECO:0000313" key="4">
    <source>
        <dbReference type="EMBL" id="ABJ84890.1"/>
    </source>
</evidence>
<dbReference type="InterPro" id="IPR029058">
    <property type="entry name" value="AB_hydrolase_fold"/>
</dbReference>
<dbReference type="Pfam" id="PF12146">
    <property type="entry name" value="Hydrolase_4"/>
    <property type="match status" value="1"/>
</dbReference>
<dbReference type="GO" id="GO:0004252">
    <property type="term" value="F:serine-type endopeptidase activity"/>
    <property type="evidence" value="ECO:0007669"/>
    <property type="project" value="InterPro"/>
</dbReference>
<name>Q01ZM5_SOLUE</name>
<reference evidence="4" key="1">
    <citation type="submission" date="2006-10" db="EMBL/GenBank/DDBJ databases">
        <title>Complete sequence of Solibacter usitatus Ellin6076.</title>
        <authorList>
            <consortium name="US DOE Joint Genome Institute"/>
            <person name="Copeland A."/>
            <person name="Lucas S."/>
            <person name="Lapidus A."/>
            <person name="Barry K."/>
            <person name="Detter J.C."/>
            <person name="Glavina del Rio T."/>
            <person name="Hammon N."/>
            <person name="Israni S."/>
            <person name="Dalin E."/>
            <person name="Tice H."/>
            <person name="Pitluck S."/>
            <person name="Thompson L.S."/>
            <person name="Brettin T."/>
            <person name="Bruce D."/>
            <person name="Han C."/>
            <person name="Tapia R."/>
            <person name="Gilna P."/>
            <person name="Schmutz J."/>
            <person name="Larimer F."/>
            <person name="Land M."/>
            <person name="Hauser L."/>
            <person name="Kyrpides N."/>
            <person name="Mikhailova N."/>
            <person name="Janssen P.H."/>
            <person name="Kuske C.R."/>
            <person name="Richardson P."/>
        </authorList>
    </citation>
    <scope>NUCLEOTIDE SEQUENCE</scope>
    <source>
        <strain evidence="4">Ellin6076</strain>
    </source>
</reference>
<dbReference type="SUPFAM" id="SSF53474">
    <property type="entry name" value="alpha/beta-Hydrolases"/>
    <property type="match status" value="1"/>
</dbReference>
<dbReference type="HOGENOM" id="CLU_033707_0_0_0"/>
<dbReference type="InParanoid" id="Q01ZM5"/>
<sequence precursor="true">MFTRVLKLLPLLSFLLVAQQAQDPVATARKALDLLLAGSYPEFLQMSTADVQKGIPLPELAKLGAGIKGYGAVEKISDPQVMKSGPNTIATFPVKFANQSINFRIVINSSGLVAGIFQLPGAVNWTRPEYSKPDTFKEREVTVGEGEWKLPGTLTLPNGAGPFPAAVLVHGSGPNDRDETVGGAKVFKDLAEGLASRGIAVLRFEKRTRQYGARVAAVKEFSVEQETVEDAVKAAALLRTLPEIDGKRVFVIGHSLGGYVAPRIAEQDGKLAGLVLMAANVRPMEDLLVEQAQYLGATGTPLENAKIMQAKVKKLETGDEDNPAIGGVPVTYWLDLKGYNPTVLAKTLAIPILILQGERDYQVTMTDFAMWKSAIGAQKGVVMKSYPALNHLFVPGEGKSLPAEYNKPGHVAPQVIADIAAFIKP</sequence>
<dbReference type="STRING" id="234267.Acid_3923"/>
<feature type="chain" id="PRO_5004163007" description="Serine aminopeptidase S33 domain-containing protein" evidence="2">
    <location>
        <begin position="22"/>
        <end position="425"/>
    </location>
</feature>
<dbReference type="InterPro" id="IPR002471">
    <property type="entry name" value="Pept_S9_AS"/>
</dbReference>
<dbReference type="InterPro" id="IPR053145">
    <property type="entry name" value="AB_hydrolase_Est10"/>
</dbReference>
<evidence type="ECO:0000256" key="1">
    <source>
        <dbReference type="ARBA" id="ARBA00022801"/>
    </source>
</evidence>
<dbReference type="eggNOG" id="COG1073">
    <property type="taxonomic scope" value="Bacteria"/>
</dbReference>
<dbReference type="EMBL" id="CP000473">
    <property type="protein sequence ID" value="ABJ84890.1"/>
    <property type="molecule type" value="Genomic_DNA"/>
</dbReference>
<proteinExistence type="predicted"/>
<dbReference type="KEGG" id="sus:Acid_3923"/>
<feature type="signal peptide" evidence="2">
    <location>
        <begin position="1"/>
        <end position="21"/>
    </location>
</feature>
<protein>
    <recommendedName>
        <fullName evidence="3">Serine aminopeptidase S33 domain-containing protein</fullName>
    </recommendedName>
</protein>
<dbReference type="PROSITE" id="PS00708">
    <property type="entry name" value="PRO_ENDOPEP_SER"/>
    <property type="match status" value="1"/>
</dbReference>
<dbReference type="PANTHER" id="PTHR43265">
    <property type="entry name" value="ESTERASE ESTD"/>
    <property type="match status" value="1"/>
</dbReference>
<feature type="domain" description="Serine aminopeptidase S33" evidence="3">
    <location>
        <begin position="185"/>
        <end position="392"/>
    </location>
</feature>
<organism evidence="4">
    <name type="scientific">Solibacter usitatus (strain Ellin6076)</name>
    <dbReference type="NCBI Taxonomy" id="234267"/>
    <lineage>
        <taxon>Bacteria</taxon>
        <taxon>Pseudomonadati</taxon>
        <taxon>Acidobacteriota</taxon>
        <taxon>Terriglobia</taxon>
        <taxon>Bryobacterales</taxon>
        <taxon>Solibacteraceae</taxon>
        <taxon>Candidatus Solibacter</taxon>
    </lineage>
</organism>
<gene>
    <name evidence="4" type="ordered locus">Acid_3923</name>
</gene>
<accession>Q01ZM5</accession>
<dbReference type="Gene3D" id="3.40.50.1820">
    <property type="entry name" value="alpha/beta hydrolase"/>
    <property type="match status" value="1"/>
</dbReference>
<dbReference type="PANTHER" id="PTHR43265:SF1">
    <property type="entry name" value="ESTERASE ESTD"/>
    <property type="match status" value="1"/>
</dbReference>